<dbReference type="Proteomes" id="UP000230066">
    <property type="component" value="Unassembled WGS sequence"/>
</dbReference>
<proteinExistence type="predicted"/>
<sequence>MEVSIFRISIGENETCDQNYVTFANKPGELPNKRYTTCGKRRPRWNFFSTGNNMTVQLVVKDNLVNASMRMTVYLHTVVLESKPQCRNAVRIFCRYLIIGNGRGNEDLTLRFDSINLPRTVNCTRDYVWIRDENVSEVGRYCGENTSNINLTTSGNIFEVVIHAVTNPRNSSFEGNYQQGTIDLSVTDPTSAPPGETTIQEKSDPPTTAAISTVTTQRGNGLSPIPFATTGSFGHTTTTTKLFTATILVVICWSV</sequence>
<reference evidence="4" key="1">
    <citation type="submission" date="2019-03" db="EMBL/GenBank/DDBJ databases">
        <title>Improved annotation for the trematode Fasciola hepatica.</title>
        <authorList>
            <person name="Choi Y.-J."/>
            <person name="Martin J."/>
            <person name="Mitreva M."/>
        </authorList>
    </citation>
    <scope>NUCLEOTIDE SEQUENCE [LARGE SCALE GENOMIC DNA]</scope>
</reference>
<dbReference type="Gene3D" id="2.60.120.290">
    <property type="entry name" value="Spermadhesin, CUB domain"/>
    <property type="match status" value="1"/>
</dbReference>
<evidence type="ECO:0000256" key="1">
    <source>
        <dbReference type="ARBA" id="ARBA00023157"/>
    </source>
</evidence>
<evidence type="ECO:0000313" key="5">
    <source>
        <dbReference type="Proteomes" id="UP000230066"/>
    </source>
</evidence>
<organism evidence="4 5">
    <name type="scientific">Fasciola hepatica</name>
    <name type="common">Liver fluke</name>
    <dbReference type="NCBI Taxonomy" id="6192"/>
    <lineage>
        <taxon>Eukaryota</taxon>
        <taxon>Metazoa</taxon>
        <taxon>Spiralia</taxon>
        <taxon>Lophotrochozoa</taxon>
        <taxon>Platyhelminthes</taxon>
        <taxon>Trematoda</taxon>
        <taxon>Digenea</taxon>
        <taxon>Plagiorchiida</taxon>
        <taxon>Echinostomata</taxon>
        <taxon>Echinostomatoidea</taxon>
        <taxon>Fasciolidae</taxon>
        <taxon>Fasciola</taxon>
    </lineage>
</organism>
<comment type="caution">
    <text evidence="4">The sequence shown here is derived from an EMBL/GenBank/DDBJ whole genome shotgun (WGS) entry which is preliminary data.</text>
</comment>
<dbReference type="CDD" id="cd00041">
    <property type="entry name" value="CUB"/>
    <property type="match status" value="1"/>
</dbReference>
<gene>
    <name evidence="4" type="ORF">D915_008237</name>
</gene>
<keyword evidence="1" id="KW-1015">Disulfide bond</keyword>
<dbReference type="InterPro" id="IPR000859">
    <property type="entry name" value="CUB_dom"/>
</dbReference>
<protein>
    <recommendedName>
        <fullName evidence="3">CUB domain-containing protein</fullName>
    </recommendedName>
</protein>
<accession>A0A4E0R3C4</accession>
<dbReference type="InterPro" id="IPR035914">
    <property type="entry name" value="Sperma_CUB_dom_sf"/>
</dbReference>
<name>A0A4E0R3C4_FASHE</name>
<evidence type="ECO:0000259" key="3">
    <source>
        <dbReference type="PROSITE" id="PS01180"/>
    </source>
</evidence>
<dbReference type="AlphaFoldDB" id="A0A4E0R3C4"/>
<keyword evidence="5" id="KW-1185">Reference proteome</keyword>
<evidence type="ECO:0000313" key="4">
    <source>
        <dbReference type="EMBL" id="THD20806.1"/>
    </source>
</evidence>
<comment type="caution">
    <text evidence="2">Lacks conserved residue(s) required for the propagation of feature annotation.</text>
</comment>
<dbReference type="Pfam" id="PF00431">
    <property type="entry name" value="CUB"/>
    <property type="match status" value="1"/>
</dbReference>
<dbReference type="PROSITE" id="PS01180">
    <property type="entry name" value="CUB"/>
    <property type="match status" value="1"/>
</dbReference>
<dbReference type="SUPFAM" id="SSF49854">
    <property type="entry name" value="Spermadhesin, CUB domain"/>
    <property type="match status" value="2"/>
</dbReference>
<dbReference type="EMBL" id="JXXN02004180">
    <property type="protein sequence ID" value="THD20806.1"/>
    <property type="molecule type" value="Genomic_DNA"/>
</dbReference>
<evidence type="ECO:0000256" key="2">
    <source>
        <dbReference type="PROSITE-ProRule" id="PRU00059"/>
    </source>
</evidence>
<feature type="domain" description="CUB" evidence="3">
    <location>
        <begin position="65"/>
        <end position="180"/>
    </location>
</feature>